<dbReference type="RefSeq" id="WP_241461968.1">
    <property type="nucleotide sequence ID" value="NZ_AZRA01000059.1"/>
</dbReference>
<protein>
    <submittedName>
        <fullName evidence="7">Fis family GAF modulated sigma54 specific transcriptional regulator</fullName>
    </submittedName>
</protein>
<evidence type="ECO:0000259" key="6">
    <source>
        <dbReference type="PROSITE" id="PS50045"/>
    </source>
</evidence>
<dbReference type="Gene3D" id="3.40.50.300">
    <property type="entry name" value="P-loop containing nucleotide triphosphate hydrolases"/>
    <property type="match status" value="1"/>
</dbReference>
<dbReference type="CDD" id="cd00009">
    <property type="entry name" value="AAA"/>
    <property type="match status" value="1"/>
</dbReference>
<evidence type="ECO:0000313" key="7">
    <source>
        <dbReference type="EMBL" id="KDB52109.1"/>
    </source>
</evidence>
<dbReference type="AlphaFoldDB" id="A0A059KLN6"/>
<dbReference type="PATRIC" id="fig|1286631.3.peg.2275"/>
<dbReference type="GO" id="GO:0005524">
    <property type="term" value="F:ATP binding"/>
    <property type="evidence" value="ECO:0007669"/>
    <property type="project" value="UniProtKB-KW"/>
</dbReference>
<dbReference type="InterPro" id="IPR025943">
    <property type="entry name" value="Sigma_54_int_dom_ATP-bd_2"/>
</dbReference>
<comment type="caution">
    <text evidence="7">The sequence shown here is derived from an EMBL/GenBank/DDBJ whole genome shotgun (WGS) entry which is preliminary data.</text>
</comment>
<dbReference type="SUPFAM" id="SSF46689">
    <property type="entry name" value="Homeodomain-like"/>
    <property type="match status" value="1"/>
</dbReference>
<dbReference type="InterPro" id="IPR003593">
    <property type="entry name" value="AAA+_ATPase"/>
</dbReference>
<dbReference type="PROSITE" id="PS00675">
    <property type="entry name" value="SIGMA54_INTERACT_1"/>
    <property type="match status" value="1"/>
</dbReference>
<dbReference type="Proteomes" id="UP000026714">
    <property type="component" value="Unassembled WGS sequence"/>
</dbReference>
<keyword evidence="4" id="KW-0238">DNA-binding</keyword>
<evidence type="ECO:0000256" key="5">
    <source>
        <dbReference type="ARBA" id="ARBA00023163"/>
    </source>
</evidence>
<dbReference type="InterPro" id="IPR009057">
    <property type="entry name" value="Homeodomain-like_sf"/>
</dbReference>
<dbReference type="InterPro" id="IPR058031">
    <property type="entry name" value="AAA_lid_NorR"/>
</dbReference>
<dbReference type="Pfam" id="PF25601">
    <property type="entry name" value="AAA_lid_14"/>
    <property type="match status" value="1"/>
</dbReference>
<dbReference type="SUPFAM" id="SSF52540">
    <property type="entry name" value="P-loop containing nucleoside triphosphate hydrolases"/>
    <property type="match status" value="1"/>
</dbReference>
<dbReference type="InterPro" id="IPR002197">
    <property type="entry name" value="HTH_Fis"/>
</dbReference>
<dbReference type="SUPFAM" id="SSF55781">
    <property type="entry name" value="GAF domain-like"/>
    <property type="match status" value="1"/>
</dbReference>
<dbReference type="InterPro" id="IPR029016">
    <property type="entry name" value="GAF-like_dom_sf"/>
</dbReference>
<dbReference type="PROSITE" id="PS00676">
    <property type="entry name" value="SIGMA54_INTERACT_2"/>
    <property type="match status" value="1"/>
</dbReference>
<dbReference type="EMBL" id="AZRA01000059">
    <property type="protein sequence ID" value="KDB52109.1"/>
    <property type="molecule type" value="Genomic_DNA"/>
</dbReference>
<dbReference type="PRINTS" id="PR01590">
    <property type="entry name" value="HTHFIS"/>
</dbReference>
<dbReference type="PANTHER" id="PTHR32071">
    <property type="entry name" value="TRANSCRIPTIONAL REGULATORY PROTEIN"/>
    <property type="match status" value="1"/>
</dbReference>
<dbReference type="Gene3D" id="1.10.8.60">
    <property type="match status" value="1"/>
</dbReference>
<dbReference type="SMART" id="SM00382">
    <property type="entry name" value="AAA"/>
    <property type="match status" value="1"/>
</dbReference>
<evidence type="ECO:0000256" key="1">
    <source>
        <dbReference type="ARBA" id="ARBA00022741"/>
    </source>
</evidence>
<dbReference type="PROSITE" id="PS50045">
    <property type="entry name" value="SIGMA54_INTERACT_4"/>
    <property type="match status" value="1"/>
</dbReference>
<feature type="domain" description="Sigma-54 factor interaction" evidence="6">
    <location>
        <begin position="353"/>
        <end position="577"/>
    </location>
</feature>
<dbReference type="Pfam" id="PF02954">
    <property type="entry name" value="HTH_8"/>
    <property type="match status" value="1"/>
</dbReference>
<evidence type="ECO:0000256" key="2">
    <source>
        <dbReference type="ARBA" id="ARBA00022840"/>
    </source>
</evidence>
<evidence type="ECO:0000313" key="8">
    <source>
        <dbReference type="Proteomes" id="UP000026714"/>
    </source>
</evidence>
<keyword evidence="3" id="KW-0805">Transcription regulation</keyword>
<dbReference type="InterPro" id="IPR027417">
    <property type="entry name" value="P-loop_NTPase"/>
</dbReference>
<dbReference type="Gene3D" id="3.30.450.40">
    <property type="match status" value="1"/>
</dbReference>
<evidence type="ECO:0000256" key="3">
    <source>
        <dbReference type="ARBA" id="ARBA00023015"/>
    </source>
</evidence>
<dbReference type="GO" id="GO:0006355">
    <property type="term" value="P:regulation of DNA-templated transcription"/>
    <property type="evidence" value="ECO:0007669"/>
    <property type="project" value="InterPro"/>
</dbReference>
<dbReference type="PANTHER" id="PTHR32071:SF77">
    <property type="entry name" value="TRANSCRIPTIONAL REGULATORY PROTEIN"/>
    <property type="match status" value="1"/>
</dbReference>
<dbReference type="GO" id="GO:0043565">
    <property type="term" value="F:sequence-specific DNA binding"/>
    <property type="evidence" value="ECO:0007669"/>
    <property type="project" value="InterPro"/>
</dbReference>
<keyword evidence="1" id="KW-0547">Nucleotide-binding</keyword>
<keyword evidence="8" id="KW-1185">Reference proteome</keyword>
<sequence length="679" mass="73282">MPTAMPSPLPSLSAARRAHIATVIEVADRGLTAPAAAAHDAIIRASWQRCVHDHRLDPTRMQEAVILPQARLREHQDQMDDFLQIARHGLEQLYRQVAGLGYVVLLTDARGVTVDFLGDLQIEGRLRRAGLYLGADWSEAQAGTCGVGTCISTGQALTVHLDDHFDATHIPLTCTSAPVFGPGGRLEAVLDISQLSSAEPKSSQHLALQLVRDAAARIEDAAFLQRHRRDWILRLGDAPAFLDLRADYLLALDAAGRITGHNRRAQQLFAPPGTAATAASTLIGQPLQALLELSPAELPRHLAGQGGEAGAVRCTGRPDLLFLRVSAPPAAPLSRRPAETPRSAALPAPLAAISGGDPALDRLVERAARLVDSPVSLLITGETGSGKEFLAKALHRSSARRDGPFVAVNCAAIPETLIESELFGHLPGSFSGAGPKGKRGLIQEADGGTLFLDEIGDMPRALQARLLRVLAEREVLPIGATRPQPVRLRVIAATHCPLETLVREGRFRDDLYYRINGAHFALPPLRERRDLDVLIGRLLADDGAGTVLADEARAALRAHDWPGNLRELRNVVDYARSVCLGGVIRLADLPERLQGRWADRRSAPPAALPQPTTGAVEDDAARQLRERLTAARWNVSAVAREMGVARMTLYRRMRRFGIVSPLDAAELPAELPVESPVTR</sequence>
<evidence type="ECO:0000256" key="4">
    <source>
        <dbReference type="ARBA" id="ARBA00023125"/>
    </source>
</evidence>
<dbReference type="eggNOG" id="COG3284">
    <property type="taxonomic scope" value="Bacteria"/>
</dbReference>
<organism evidence="7 8">
    <name type="scientific">Sphaerotilus natans subsp. natans DSM 6575</name>
    <dbReference type="NCBI Taxonomy" id="1286631"/>
    <lineage>
        <taxon>Bacteria</taxon>
        <taxon>Pseudomonadati</taxon>
        <taxon>Pseudomonadota</taxon>
        <taxon>Betaproteobacteria</taxon>
        <taxon>Burkholderiales</taxon>
        <taxon>Sphaerotilaceae</taxon>
        <taxon>Sphaerotilus</taxon>
    </lineage>
</organism>
<reference evidence="7 8" key="1">
    <citation type="journal article" date="2014" name="FEMS Microbiol. Ecol.">
        <title>Sphaerotilus natans encrusted with nanoball-shaped Fe(III) oxide minerals formed by nitrate-reducing mixotrophic Fe(II) oxidation.</title>
        <authorList>
            <person name="Park S."/>
            <person name="Kim D.H."/>
            <person name="Lee J.H."/>
            <person name="Hur H.G."/>
        </authorList>
    </citation>
    <scope>NUCLEOTIDE SEQUENCE [LARGE SCALE GENOMIC DNA]</scope>
    <source>
        <strain evidence="7 8">DSM 6575</strain>
    </source>
</reference>
<dbReference type="InterPro" id="IPR025662">
    <property type="entry name" value="Sigma_54_int_dom_ATP-bd_1"/>
</dbReference>
<gene>
    <name evidence="7" type="ORF">X805_23110</name>
</gene>
<dbReference type="FunFam" id="3.40.50.300:FF:000006">
    <property type="entry name" value="DNA-binding transcriptional regulator NtrC"/>
    <property type="match status" value="1"/>
</dbReference>
<dbReference type="PROSITE" id="PS00688">
    <property type="entry name" value="SIGMA54_INTERACT_3"/>
    <property type="match status" value="1"/>
</dbReference>
<accession>A0A059KLN6</accession>
<dbReference type="Gene3D" id="1.10.10.60">
    <property type="entry name" value="Homeodomain-like"/>
    <property type="match status" value="1"/>
</dbReference>
<keyword evidence="2" id="KW-0067">ATP-binding</keyword>
<dbReference type="InterPro" id="IPR025944">
    <property type="entry name" value="Sigma_54_int_dom_CS"/>
</dbReference>
<proteinExistence type="predicted"/>
<dbReference type="InterPro" id="IPR002078">
    <property type="entry name" value="Sigma_54_int"/>
</dbReference>
<name>A0A059KLN6_9BURK</name>
<keyword evidence="5" id="KW-0804">Transcription</keyword>
<dbReference type="Pfam" id="PF00158">
    <property type="entry name" value="Sigma54_activat"/>
    <property type="match status" value="1"/>
</dbReference>
<dbReference type="STRING" id="34103.SAMN05421778_10923"/>